<dbReference type="EMBL" id="JACCJB010000008">
    <property type="protein sequence ID" value="KAF6225184.1"/>
    <property type="molecule type" value="Genomic_DNA"/>
</dbReference>
<dbReference type="GO" id="GO:0005634">
    <property type="term" value="C:nucleus"/>
    <property type="evidence" value="ECO:0007669"/>
    <property type="project" value="UniProtKB-SubCell"/>
</dbReference>
<keyword evidence="3" id="KW-0132">Cell division</keyword>
<evidence type="ECO:0000313" key="12">
    <source>
        <dbReference type="EMBL" id="KAF6225184.1"/>
    </source>
</evidence>
<feature type="region of interest" description="Disordered" evidence="10">
    <location>
        <begin position="1065"/>
        <end position="1085"/>
    </location>
</feature>
<feature type="region of interest" description="Disordered" evidence="10">
    <location>
        <begin position="1125"/>
        <end position="1147"/>
    </location>
</feature>
<dbReference type="PIRSF" id="PIRSF005719">
    <property type="entry name" value="SMC"/>
    <property type="match status" value="1"/>
</dbReference>
<evidence type="ECO:0000256" key="6">
    <source>
        <dbReference type="ARBA" id="ARBA00023242"/>
    </source>
</evidence>
<feature type="compositionally biased region" description="Basic and acidic residues" evidence="10">
    <location>
        <begin position="745"/>
        <end position="764"/>
    </location>
</feature>
<keyword evidence="5 9" id="KW-0175">Coiled coil</keyword>
<reference evidence="12 13" key="1">
    <citation type="journal article" date="2020" name="Genomics">
        <title>Complete, high-quality genomes from long-read metagenomic sequencing of two wolf lichen thalli reveals enigmatic genome architecture.</title>
        <authorList>
            <person name="McKenzie S.K."/>
            <person name="Walston R.F."/>
            <person name="Allen J.L."/>
        </authorList>
    </citation>
    <scope>NUCLEOTIDE SEQUENCE [LARGE SCALE GENOMIC DNA]</scope>
    <source>
        <strain evidence="12">WasteWater1</strain>
    </source>
</reference>
<dbReference type="Proteomes" id="UP000593566">
    <property type="component" value="Unassembled WGS sequence"/>
</dbReference>
<dbReference type="GO" id="GO:0051301">
    <property type="term" value="P:cell division"/>
    <property type="evidence" value="ECO:0007669"/>
    <property type="project" value="UniProtKB-KW"/>
</dbReference>
<dbReference type="SUPFAM" id="SSF75553">
    <property type="entry name" value="Smc hinge domain"/>
    <property type="match status" value="1"/>
</dbReference>
<dbReference type="Gene3D" id="1.20.1060.20">
    <property type="match status" value="1"/>
</dbReference>
<evidence type="ECO:0000256" key="5">
    <source>
        <dbReference type="ARBA" id="ARBA00023054"/>
    </source>
</evidence>
<feature type="coiled-coil region" evidence="9">
    <location>
        <begin position="204"/>
        <end position="238"/>
    </location>
</feature>
<feature type="coiled-coil region" evidence="9">
    <location>
        <begin position="805"/>
        <end position="839"/>
    </location>
</feature>
<dbReference type="InterPro" id="IPR036277">
    <property type="entry name" value="SMC_hinge_sf"/>
</dbReference>
<feature type="coiled-coil region" evidence="9">
    <location>
        <begin position="431"/>
        <end position="521"/>
    </location>
</feature>
<keyword evidence="13" id="KW-1185">Reference proteome</keyword>
<dbReference type="Gene3D" id="3.30.70.1620">
    <property type="match status" value="1"/>
</dbReference>
<dbReference type="PANTHER" id="PTHR43977">
    <property type="entry name" value="STRUCTURAL MAINTENANCE OF CHROMOSOMES PROTEIN 3"/>
    <property type="match status" value="1"/>
</dbReference>
<keyword evidence="7" id="KW-0131">Cell cycle</keyword>
<dbReference type="GO" id="GO:0016887">
    <property type="term" value="F:ATP hydrolysis activity"/>
    <property type="evidence" value="ECO:0007669"/>
    <property type="project" value="InterPro"/>
</dbReference>
<sequence>MYIKQIIIQGFKRYTRAALASDSSHANIKGSYKEQTVIEPFSPKHNVIVGRNGSGKSNFFAAIRFVLSDAYTQMGREERNALLHEGTGAAVMSAFVEIIFDNSDDRFPTGKPELILRRTIGMKKDEYSLDRKNATKSDVMNLLESAGFSRSNPYYIVPQGRVTALTNMKDNERLNLLKEVAGTQVYEARRTESLKIMNETNNKREKIDELLVYIKERLTELEEEKEELRDFQEKDKDRRCLQYTIDHREQVAIANELDNLDDQRQGGVDDTEESSERFIQGEKELTEINAQISELKQQVEFLKVDKRQLEDERKENARARAKIELEVKSLSDGQSAAQQARSHYESELDKVQTSIREHEEELAQVTPEYLEKLQQEGTIKSELSSAEDTRSGLYAKQGRNSQFRNRKERDEWLREAINSSYTDLSKVKAVRVQTAEDITELENDIANAKAEITELREQMDSRGDNSEAIQKDIHQARALRDKLMDERKELWRDDAKLDSVMQNAQKELRQSEQELSSTMDQNTSRGLAAVRRIKRQHNLHGAFGTLAELMEVNERYRRAVEVTAGASLFHYVVDNDDTATKIIEILQKERSGRITFIPLNRVRPKSSNVPKANDAIPMIEKIQFDPMYEKAFQQVFGQTIICPTLTIAGQYARSHNVNGVTMDGDRSDKKGAFTGGSLDNRSSRLQAVRKASKWRDECETHRARSVEIKRTLERKDQEITQAVGNLQKIEQKKVQQENSYGPLRQELRNKEASVDNKRDTLDKKQRAKSGIEASFKRLTDQQNAHEAEIASPFKKDLTSDEETQLENLSSTAIDLRRQLSELTSSRSELESRKTILEIELRENLRPRLDQLKSQEFDSQDSGSRGNLKQSQQELKRINKSVEEVERKLQETNTSIESANSNISDLDQRHAEIMHSQSEIAKSMEKAQKRMEKSIQKRRILTKQAAEVATKIRDLGILPQGLEKYEKIKSDAIVKRLHKVNEALKKYGHVNKKAFEQYNNFTNQRETLEKRSGELMEGQASIEELITVLDQRKDEAIERTFKQVSKEFANVFEKLVPAGRGRLVIQRKADKPQAGEEESDDGRRESVENYTGVGISVSFNSKHDDQQRIQQLSGGQKSKPIFLPCFSHPSFPDSPPPNPSKSNVRTTDRPCNPPGLCALALVFAIQQCDPAPFYLFDEIDANLDAQYRTAVANMLRSIADGSGEAGGGQFICTTFRPEMLLVAEKCYGVRYLGNKSSSVVVVGKDEALKFVEGEKQ</sequence>
<dbReference type="InterPro" id="IPR024704">
    <property type="entry name" value="SMC"/>
</dbReference>
<evidence type="ECO:0000259" key="11">
    <source>
        <dbReference type="SMART" id="SM00968"/>
    </source>
</evidence>
<comment type="subcellular location">
    <subcellularLocation>
        <location evidence="1 8">Nucleus</location>
    </subcellularLocation>
</comment>
<evidence type="ECO:0000256" key="1">
    <source>
        <dbReference type="ARBA" id="ARBA00004123"/>
    </source>
</evidence>
<accession>A0A8H6FES8</accession>
<dbReference type="InterPro" id="IPR003395">
    <property type="entry name" value="RecF/RecN/SMC_N"/>
</dbReference>
<dbReference type="GO" id="GO:0005694">
    <property type="term" value="C:chromosome"/>
    <property type="evidence" value="ECO:0007669"/>
    <property type="project" value="InterPro"/>
</dbReference>
<feature type="compositionally biased region" description="Basic and acidic residues" evidence="10">
    <location>
        <begin position="774"/>
        <end position="798"/>
    </location>
</feature>
<dbReference type="GO" id="GO:0005524">
    <property type="term" value="F:ATP binding"/>
    <property type="evidence" value="ECO:0007669"/>
    <property type="project" value="InterPro"/>
</dbReference>
<dbReference type="GO" id="GO:0007059">
    <property type="term" value="P:chromosome segregation"/>
    <property type="evidence" value="ECO:0007669"/>
    <property type="project" value="UniProtKB-ARBA"/>
</dbReference>
<dbReference type="Gene3D" id="3.40.50.300">
    <property type="entry name" value="P-loop containing nucleotide triphosphate hydrolases"/>
    <property type="match status" value="3"/>
</dbReference>
<dbReference type="InterPro" id="IPR041741">
    <property type="entry name" value="SMC3_ABC_euk"/>
</dbReference>
<evidence type="ECO:0000256" key="9">
    <source>
        <dbReference type="SAM" id="Coils"/>
    </source>
</evidence>
<keyword evidence="4" id="KW-0498">Mitosis</keyword>
<evidence type="ECO:0000256" key="8">
    <source>
        <dbReference type="PIRNR" id="PIRNR005719"/>
    </source>
</evidence>
<evidence type="ECO:0000313" key="13">
    <source>
        <dbReference type="Proteomes" id="UP000593566"/>
    </source>
</evidence>
<dbReference type="RefSeq" id="XP_037154051.1">
    <property type="nucleotide sequence ID" value="XM_037301234.1"/>
</dbReference>
<dbReference type="SMART" id="SM00968">
    <property type="entry name" value="SMC_hinge"/>
    <property type="match status" value="1"/>
</dbReference>
<name>A0A8H6FES8_9LECA</name>
<protein>
    <recommendedName>
        <fullName evidence="8">Structural maintenance of chromosomes protein</fullName>
    </recommendedName>
</protein>
<dbReference type="Pfam" id="PF02463">
    <property type="entry name" value="SMC_N"/>
    <property type="match status" value="2"/>
</dbReference>
<dbReference type="GO" id="GO:0051276">
    <property type="term" value="P:chromosome organization"/>
    <property type="evidence" value="ECO:0007669"/>
    <property type="project" value="InterPro"/>
</dbReference>
<dbReference type="InterPro" id="IPR010935">
    <property type="entry name" value="SMC_hinge"/>
</dbReference>
<gene>
    <name evidence="12" type="ORF">HO133_010381</name>
</gene>
<evidence type="ECO:0000256" key="4">
    <source>
        <dbReference type="ARBA" id="ARBA00022776"/>
    </source>
</evidence>
<evidence type="ECO:0000256" key="3">
    <source>
        <dbReference type="ARBA" id="ARBA00022618"/>
    </source>
</evidence>
<feature type="coiled-coil region" evidence="9">
    <location>
        <begin position="278"/>
        <end position="361"/>
    </location>
</feature>
<dbReference type="SUPFAM" id="SSF52540">
    <property type="entry name" value="P-loop containing nucleoside triphosphate hydrolases"/>
    <property type="match status" value="3"/>
</dbReference>
<feature type="compositionally biased region" description="Polar residues" evidence="10">
    <location>
        <begin position="859"/>
        <end position="872"/>
    </location>
</feature>
<comment type="similarity">
    <text evidence="2">Belongs to the SMC family. SMC3 subfamily.</text>
</comment>
<dbReference type="FunFam" id="3.40.50.300:FF:000424">
    <property type="entry name" value="Structural maintenance of chromosomes 3"/>
    <property type="match status" value="1"/>
</dbReference>
<organism evidence="12 13">
    <name type="scientific">Letharia lupina</name>
    <dbReference type="NCBI Taxonomy" id="560253"/>
    <lineage>
        <taxon>Eukaryota</taxon>
        <taxon>Fungi</taxon>
        <taxon>Dikarya</taxon>
        <taxon>Ascomycota</taxon>
        <taxon>Pezizomycotina</taxon>
        <taxon>Lecanoromycetes</taxon>
        <taxon>OSLEUM clade</taxon>
        <taxon>Lecanoromycetidae</taxon>
        <taxon>Lecanorales</taxon>
        <taxon>Lecanorineae</taxon>
        <taxon>Parmeliaceae</taxon>
        <taxon>Letharia</taxon>
    </lineage>
</organism>
<feature type="region of interest" description="Disordered" evidence="10">
    <location>
        <begin position="849"/>
        <end position="875"/>
    </location>
</feature>
<dbReference type="Pfam" id="PF06470">
    <property type="entry name" value="SMC_hinge"/>
    <property type="match status" value="1"/>
</dbReference>
<dbReference type="GeneID" id="59338772"/>
<proteinExistence type="inferred from homology"/>
<evidence type="ECO:0000256" key="10">
    <source>
        <dbReference type="SAM" id="MobiDB-lite"/>
    </source>
</evidence>
<dbReference type="AlphaFoldDB" id="A0A8H6FES8"/>
<feature type="domain" description="SMC hinge" evidence="11">
    <location>
        <begin position="540"/>
        <end position="652"/>
    </location>
</feature>
<keyword evidence="6 8" id="KW-0539">Nucleus</keyword>
<evidence type="ECO:0000256" key="7">
    <source>
        <dbReference type="ARBA" id="ARBA00023306"/>
    </source>
</evidence>
<dbReference type="Gene3D" id="1.10.287.1490">
    <property type="match status" value="1"/>
</dbReference>
<evidence type="ECO:0000256" key="2">
    <source>
        <dbReference type="ARBA" id="ARBA00005917"/>
    </source>
</evidence>
<feature type="region of interest" description="Disordered" evidence="10">
    <location>
        <begin position="733"/>
        <end position="805"/>
    </location>
</feature>
<comment type="caution">
    <text evidence="12">The sequence shown here is derived from an EMBL/GenBank/DDBJ whole genome shotgun (WGS) entry which is preliminary data.</text>
</comment>
<dbReference type="CDD" id="cd03272">
    <property type="entry name" value="ABC_SMC3_euk"/>
    <property type="match status" value="1"/>
</dbReference>
<dbReference type="InterPro" id="IPR027417">
    <property type="entry name" value="P-loop_NTPase"/>
</dbReference>